<dbReference type="InterPro" id="IPR002347">
    <property type="entry name" value="SDR_fam"/>
</dbReference>
<proteinExistence type="inferred from homology"/>
<dbReference type="CDD" id="cd05233">
    <property type="entry name" value="SDR_c"/>
    <property type="match status" value="1"/>
</dbReference>
<dbReference type="Gene3D" id="3.40.50.720">
    <property type="entry name" value="NAD(P)-binding Rossmann-like Domain"/>
    <property type="match status" value="1"/>
</dbReference>
<evidence type="ECO:0000313" key="3">
    <source>
        <dbReference type="EMBL" id="SDG79967.1"/>
    </source>
</evidence>
<dbReference type="RefSeq" id="WP_093170169.1">
    <property type="nucleotide sequence ID" value="NZ_FNCN01000008.1"/>
</dbReference>
<keyword evidence="4" id="KW-1185">Reference proteome</keyword>
<dbReference type="SUPFAM" id="SSF51735">
    <property type="entry name" value="NAD(P)-binding Rossmann-fold domains"/>
    <property type="match status" value="1"/>
</dbReference>
<accession>A0A1G7X745</accession>
<dbReference type="EMBL" id="FNCN01000008">
    <property type="protein sequence ID" value="SDG79967.1"/>
    <property type="molecule type" value="Genomic_DNA"/>
</dbReference>
<dbReference type="PANTHER" id="PTHR42760">
    <property type="entry name" value="SHORT-CHAIN DEHYDROGENASES/REDUCTASES FAMILY MEMBER"/>
    <property type="match status" value="1"/>
</dbReference>
<dbReference type="PRINTS" id="PR00080">
    <property type="entry name" value="SDRFAMILY"/>
</dbReference>
<dbReference type="GO" id="GO:0030497">
    <property type="term" value="P:fatty acid elongation"/>
    <property type="evidence" value="ECO:0007669"/>
    <property type="project" value="TreeGrafter"/>
</dbReference>
<sequence length="255" mass="26564">MSTAPPPPGRPVAIVTGGSRGIGRSIVERLCRDGYAVLFTHSASDAEAAQVERDGRAEGHHLWAERLDVTDADAPQRLFDLAEARGRVTALVNNAGVTGPLGPFTELSDGDLRRVVEVNLTAPIRLCREAARRWAHGAAVTPRAIVNISSGAARTGSPHEYVAYAATKAAVETLSVGLAKEFASAGIYVNAVSPGFTDTTIHARAGEPGRAHRLSAAIPLRRPADPAEIAAAVAWLLSPEASYVTGTVLNVAGGL</sequence>
<evidence type="ECO:0000256" key="1">
    <source>
        <dbReference type="ARBA" id="ARBA00006484"/>
    </source>
</evidence>
<dbReference type="PANTHER" id="PTHR42760:SF40">
    <property type="entry name" value="3-OXOACYL-[ACYL-CARRIER-PROTEIN] REDUCTASE, CHLOROPLASTIC"/>
    <property type="match status" value="1"/>
</dbReference>
<protein>
    <submittedName>
        <fullName evidence="3">NAD(P)-dependent dehydrogenase, short-chain alcohol dehydrogenase family</fullName>
    </submittedName>
</protein>
<dbReference type="AlphaFoldDB" id="A0A1G7X745"/>
<gene>
    <name evidence="3" type="ORF">SAMN05421505_10865</name>
</gene>
<evidence type="ECO:0000256" key="2">
    <source>
        <dbReference type="ARBA" id="ARBA00023002"/>
    </source>
</evidence>
<dbReference type="FunFam" id="3.40.50.720:FF:000084">
    <property type="entry name" value="Short-chain dehydrogenase reductase"/>
    <property type="match status" value="1"/>
</dbReference>
<dbReference type="PRINTS" id="PR00081">
    <property type="entry name" value="GDHRDH"/>
</dbReference>
<dbReference type="STRING" id="504805.SAMN05421505_10865"/>
<reference evidence="3 4" key="1">
    <citation type="submission" date="2016-10" db="EMBL/GenBank/DDBJ databases">
        <authorList>
            <person name="de Groot N.N."/>
        </authorList>
    </citation>
    <scope>NUCLEOTIDE SEQUENCE [LARGE SCALE GENOMIC DNA]</scope>
    <source>
        <strain evidence="3 4">CPCC 201354</strain>
    </source>
</reference>
<organism evidence="3 4">
    <name type="scientific">Sinosporangium album</name>
    <dbReference type="NCBI Taxonomy" id="504805"/>
    <lineage>
        <taxon>Bacteria</taxon>
        <taxon>Bacillati</taxon>
        <taxon>Actinomycetota</taxon>
        <taxon>Actinomycetes</taxon>
        <taxon>Streptosporangiales</taxon>
        <taxon>Streptosporangiaceae</taxon>
        <taxon>Sinosporangium</taxon>
    </lineage>
</organism>
<dbReference type="OrthoDB" id="3458330at2"/>
<dbReference type="Pfam" id="PF13561">
    <property type="entry name" value="adh_short_C2"/>
    <property type="match status" value="1"/>
</dbReference>
<name>A0A1G7X745_9ACTN</name>
<evidence type="ECO:0000313" key="4">
    <source>
        <dbReference type="Proteomes" id="UP000198923"/>
    </source>
</evidence>
<comment type="similarity">
    <text evidence="1">Belongs to the short-chain dehydrogenases/reductases (SDR) family.</text>
</comment>
<dbReference type="InterPro" id="IPR036291">
    <property type="entry name" value="NAD(P)-bd_dom_sf"/>
</dbReference>
<dbReference type="Proteomes" id="UP000198923">
    <property type="component" value="Unassembled WGS sequence"/>
</dbReference>
<keyword evidence="2" id="KW-0560">Oxidoreductase</keyword>
<dbReference type="GO" id="GO:0016616">
    <property type="term" value="F:oxidoreductase activity, acting on the CH-OH group of donors, NAD or NADP as acceptor"/>
    <property type="evidence" value="ECO:0007669"/>
    <property type="project" value="TreeGrafter"/>
</dbReference>